<comment type="caution">
    <text evidence="1">The sequence shown here is derived from an EMBL/GenBank/DDBJ whole genome shotgun (WGS) entry which is preliminary data.</text>
</comment>
<dbReference type="Proteomes" id="UP001162992">
    <property type="component" value="Chromosome 1"/>
</dbReference>
<dbReference type="EMBL" id="CM055092">
    <property type="protein sequence ID" value="KAJ7570610.1"/>
    <property type="molecule type" value="Genomic_DNA"/>
</dbReference>
<keyword evidence="2" id="KW-1185">Reference proteome</keyword>
<evidence type="ECO:0000313" key="1">
    <source>
        <dbReference type="EMBL" id="KAJ7570610.1"/>
    </source>
</evidence>
<organism evidence="1 2">
    <name type="scientific">Diphasiastrum complanatum</name>
    <name type="common">Issler's clubmoss</name>
    <name type="synonym">Lycopodium complanatum</name>
    <dbReference type="NCBI Taxonomy" id="34168"/>
    <lineage>
        <taxon>Eukaryota</taxon>
        <taxon>Viridiplantae</taxon>
        <taxon>Streptophyta</taxon>
        <taxon>Embryophyta</taxon>
        <taxon>Tracheophyta</taxon>
        <taxon>Lycopodiopsida</taxon>
        <taxon>Lycopodiales</taxon>
        <taxon>Lycopodiaceae</taxon>
        <taxon>Lycopodioideae</taxon>
        <taxon>Diphasiastrum</taxon>
    </lineage>
</organism>
<gene>
    <name evidence="1" type="ORF">O6H91_01G128000</name>
</gene>
<evidence type="ECO:0000313" key="2">
    <source>
        <dbReference type="Proteomes" id="UP001162992"/>
    </source>
</evidence>
<proteinExistence type="predicted"/>
<protein>
    <submittedName>
        <fullName evidence="1">Uncharacterized protein</fullName>
    </submittedName>
</protein>
<reference evidence="2" key="1">
    <citation type="journal article" date="2024" name="Proc. Natl. Acad. Sci. U.S.A.">
        <title>Extraordinary preservation of gene collinearity over three hundred million years revealed in homosporous lycophytes.</title>
        <authorList>
            <person name="Li C."/>
            <person name="Wickell D."/>
            <person name="Kuo L.Y."/>
            <person name="Chen X."/>
            <person name="Nie B."/>
            <person name="Liao X."/>
            <person name="Peng D."/>
            <person name="Ji J."/>
            <person name="Jenkins J."/>
            <person name="Williams M."/>
            <person name="Shu S."/>
            <person name="Plott C."/>
            <person name="Barry K."/>
            <person name="Rajasekar S."/>
            <person name="Grimwood J."/>
            <person name="Han X."/>
            <person name="Sun S."/>
            <person name="Hou Z."/>
            <person name="He W."/>
            <person name="Dai G."/>
            <person name="Sun C."/>
            <person name="Schmutz J."/>
            <person name="Leebens-Mack J.H."/>
            <person name="Li F.W."/>
            <person name="Wang L."/>
        </authorList>
    </citation>
    <scope>NUCLEOTIDE SEQUENCE [LARGE SCALE GENOMIC DNA]</scope>
    <source>
        <strain evidence="2">cv. PW_Plant_1</strain>
    </source>
</reference>
<sequence>MDSRRKKKWVCGTAFALGFFATVMAFAAEAKHTRAHEVKFLDGICFYPKSPALELGLTAATFLLFTQLVINVAGGCMCCAKGSTSNSAKSVAILALILSWITFFNGFMLLLAGATLNSEHQADYHRADGECFIVKPGIFAGGALLTLTTAAVGIIYYLAISTVKNESSVSEPGIFVREAHGSQNSHPIFVTRDQQAFSQYSEYPQSSQINTSATEGSCMR</sequence>
<accession>A0ACC2EW52</accession>
<name>A0ACC2EW52_DIPCM</name>